<evidence type="ECO:0000313" key="2">
    <source>
        <dbReference type="EMBL" id="PCH39663.1"/>
    </source>
</evidence>
<reference evidence="2 3" key="1">
    <citation type="journal article" date="2012" name="Science">
        <title>The Paleozoic origin of enzymatic lignin decomposition reconstructed from 31 fungal genomes.</title>
        <authorList>
            <person name="Floudas D."/>
            <person name="Binder M."/>
            <person name="Riley R."/>
            <person name="Barry K."/>
            <person name="Blanchette R.A."/>
            <person name="Henrissat B."/>
            <person name="Martinez A.T."/>
            <person name="Otillar R."/>
            <person name="Spatafora J.W."/>
            <person name="Yadav J.S."/>
            <person name="Aerts A."/>
            <person name="Benoit I."/>
            <person name="Boyd A."/>
            <person name="Carlson A."/>
            <person name="Copeland A."/>
            <person name="Coutinho P.M."/>
            <person name="de Vries R.P."/>
            <person name="Ferreira P."/>
            <person name="Findley K."/>
            <person name="Foster B."/>
            <person name="Gaskell J."/>
            <person name="Glotzer D."/>
            <person name="Gorecki P."/>
            <person name="Heitman J."/>
            <person name="Hesse C."/>
            <person name="Hori C."/>
            <person name="Igarashi K."/>
            <person name="Jurgens J.A."/>
            <person name="Kallen N."/>
            <person name="Kersten P."/>
            <person name="Kohler A."/>
            <person name="Kuees U."/>
            <person name="Kumar T.K.A."/>
            <person name="Kuo A."/>
            <person name="LaButti K."/>
            <person name="Larrondo L.F."/>
            <person name="Lindquist E."/>
            <person name="Ling A."/>
            <person name="Lombard V."/>
            <person name="Lucas S."/>
            <person name="Lundell T."/>
            <person name="Martin R."/>
            <person name="McLaughlin D.J."/>
            <person name="Morgenstern I."/>
            <person name="Morin E."/>
            <person name="Murat C."/>
            <person name="Nagy L.G."/>
            <person name="Nolan M."/>
            <person name="Ohm R.A."/>
            <person name="Patyshakuliyeva A."/>
            <person name="Rokas A."/>
            <person name="Ruiz-Duenas F.J."/>
            <person name="Sabat G."/>
            <person name="Salamov A."/>
            <person name="Samejima M."/>
            <person name="Schmutz J."/>
            <person name="Slot J.C."/>
            <person name="St John F."/>
            <person name="Stenlid J."/>
            <person name="Sun H."/>
            <person name="Sun S."/>
            <person name="Syed K."/>
            <person name="Tsang A."/>
            <person name="Wiebenga A."/>
            <person name="Young D."/>
            <person name="Pisabarro A."/>
            <person name="Eastwood D.C."/>
            <person name="Martin F."/>
            <person name="Cullen D."/>
            <person name="Grigoriev I.V."/>
            <person name="Hibbett D.S."/>
        </authorList>
    </citation>
    <scope>NUCLEOTIDE SEQUENCE [LARGE SCALE GENOMIC DNA]</scope>
    <source>
        <strain evidence="2 3">MD-104</strain>
    </source>
</reference>
<proteinExistence type="predicted"/>
<evidence type="ECO:0000313" key="3">
    <source>
        <dbReference type="Proteomes" id="UP000218811"/>
    </source>
</evidence>
<dbReference type="PROSITE" id="PS50181">
    <property type="entry name" value="FBOX"/>
    <property type="match status" value="1"/>
</dbReference>
<dbReference type="InterPro" id="IPR001810">
    <property type="entry name" value="F-box_dom"/>
</dbReference>
<dbReference type="STRING" id="742152.A0A2H3JIG8"/>
<dbReference type="SMART" id="SM00256">
    <property type="entry name" value="FBOX"/>
    <property type="match status" value="1"/>
</dbReference>
<dbReference type="InterPro" id="IPR036047">
    <property type="entry name" value="F-box-like_dom_sf"/>
</dbReference>
<dbReference type="EMBL" id="KB468031">
    <property type="protein sequence ID" value="PCH39663.1"/>
    <property type="molecule type" value="Genomic_DNA"/>
</dbReference>
<accession>A0A2H3JIG8</accession>
<name>A0A2H3JIG8_WOLCO</name>
<dbReference type="Pfam" id="PF00646">
    <property type="entry name" value="F-box"/>
    <property type="match status" value="1"/>
</dbReference>
<dbReference type="OMA" id="IPCANAG"/>
<dbReference type="SUPFAM" id="SSF81383">
    <property type="entry name" value="F-box domain"/>
    <property type="match status" value="1"/>
</dbReference>
<dbReference type="AlphaFoldDB" id="A0A2H3JIG8"/>
<dbReference type="Proteomes" id="UP000218811">
    <property type="component" value="Unassembled WGS sequence"/>
</dbReference>
<evidence type="ECO:0000259" key="1">
    <source>
        <dbReference type="PROSITE" id="PS50181"/>
    </source>
</evidence>
<sequence length="574" mass="65886">MESRKAISISLSEMPWDILLLIFAWLGPRELLSLALTNRGFRLTLLADNAEPIWKAARTRLSEGPPDYPPDLSEASWAHLLFGDMKCDMRSCESENSEVEVPANFTLYRRVCKACMDKHLVADAEFIQTFPGYDKSILELIPCANAGDPEQFWRCEYTYYWDADIHHIAEQVGKYQEEVCSRKPGAEDAFLSFKSARIVHVKYVLKVVLIFKRFEELGYDPRDLIYLYSDVLKVDAELTEDGWPDVRAALEPIIISRLTKRLEHERQAILAQRRRVVEQVFNDYKYALPPLEWHTLPAPDEPYEMPEFSVLINNPSANELEPQSCTHAVEALPSFIAARADNIRTALLEMLPPNLVVQTASADTDTRFDPLSLVAATFQCSAIHWEDDLVLYALEHVLLHMSDSSRWNHPTGHPRVVQDALSFSQAGHDAVVSLLASLSWNVHTTTPGEIDIGREVNQSGREFRRALDWRQCVQHYTSFKRRGRHTVAEWMLLDEDNIRLVKMNERTNLINWDMKCLHCDCLFQELVFEQDAVAHVQQMHGILKPEFNVDYFLPISEQRSRSPITAFAMDLQGP</sequence>
<gene>
    <name evidence="2" type="ORF">WOLCODRAFT_141352</name>
</gene>
<keyword evidence="3" id="KW-1185">Reference proteome</keyword>
<dbReference type="OrthoDB" id="2751668at2759"/>
<organism evidence="2 3">
    <name type="scientific">Wolfiporia cocos (strain MD-104)</name>
    <name type="common">Brown rot fungus</name>
    <dbReference type="NCBI Taxonomy" id="742152"/>
    <lineage>
        <taxon>Eukaryota</taxon>
        <taxon>Fungi</taxon>
        <taxon>Dikarya</taxon>
        <taxon>Basidiomycota</taxon>
        <taxon>Agaricomycotina</taxon>
        <taxon>Agaricomycetes</taxon>
        <taxon>Polyporales</taxon>
        <taxon>Phaeolaceae</taxon>
        <taxon>Wolfiporia</taxon>
    </lineage>
</organism>
<dbReference type="CDD" id="cd09917">
    <property type="entry name" value="F-box_SF"/>
    <property type="match status" value="1"/>
</dbReference>
<protein>
    <recommendedName>
        <fullName evidence="1">F-box domain-containing protein</fullName>
    </recommendedName>
</protein>
<feature type="domain" description="F-box" evidence="1">
    <location>
        <begin position="8"/>
        <end position="57"/>
    </location>
</feature>